<feature type="domain" description="Prephenate dehydratase" evidence="6">
    <location>
        <begin position="4"/>
        <end position="181"/>
    </location>
</feature>
<dbReference type="Gene3D" id="3.30.70.260">
    <property type="match status" value="1"/>
</dbReference>
<dbReference type="PANTHER" id="PTHR21022">
    <property type="entry name" value="PREPHENATE DEHYDRATASE P PROTEIN"/>
    <property type="match status" value="1"/>
</dbReference>
<reference evidence="8" key="1">
    <citation type="submission" date="2018-05" db="EMBL/GenBank/DDBJ databases">
        <authorList>
            <person name="Lanie J.A."/>
            <person name="Ng W.-L."/>
            <person name="Kazmierczak K.M."/>
            <person name="Andrzejewski T.M."/>
            <person name="Davidsen T.M."/>
            <person name="Wayne K.J."/>
            <person name="Tettelin H."/>
            <person name="Glass J.I."/>
            <person name="Rusch D."/>
            <person name="Podicherti R."/>
            <person name="Tsui H.-C.T."/>
            <person name="Winkler M.E."/>
        </authorList>
    </citation>
    <scope>NUCLEOTIDE SEQUENCE</scope>
</reference>
<feature type="domain" description="ACT" evidence="7">
    <location>
        <begin position="195"/>
        <end position="270"/>
    </location>
</feature>
<dbReference type="PROSITE" id="PS51171">
    <property type="entry name" value="PREPHENATE_DEHYDR_3"/>
    <property type="match status" value="1"/>
</dbReference>
<proteinExistence type="predicted"/>
<evidence type="ECO:0008006" key="9">
    <source>
        <dbReference type="Google" id="ProtNLM"/>
    </source>
</evidence>
<dbReference type="AlphaFoldDB" id="A0A382MZ99"/>
<keyword evidence="3" id="KW-0584">Phenylalanine biosynthesis</keyword>
<keyword evidence="4" id="KW-0456">Lyase</keyword>
<evidence type="ECO:0000256" key="1">
    <source>
        <dbReference type="ARBA" id="ARBA00022605"/>
    </source>
</evidence>
<sequence>MTKRVAYLGPEGTYTDEACFFYAPNDERVSYASLGLVTSALEDGNVDEAVVPIENSLGGTVIEVVDYLISSSTAHIKGEILLPIDHCLITRPGVQLDDIRVVMSKQEALTQCRGFLSSELRLAEQIPTTSTALAVIDLKEADDRTAAIGPRRSADLAGLPILAQGIQDRQNNVTRFVVLSANGDPLEGSDKTSIAFDFDRPDAPGLVFAALSPFAESGINLLKIESRPTGKGMGNYIFLLDFEGHVDDPNVKETIAELTKHTATFKVFGT</sequence>
<comment type="pathway">
    <text evidence="5">Amino-acid biosynthesis.</text>
</comment>
<dbReference type="NCBIfam" id="NF008865">
    <property type="entry name" value="PRK11898.1"/>
    <property type="match status" value="1"/>
</dbReference>
<dbReference type="Pfam" id="PF00800">
    <property type="entry name" value="PDT"/>
    <property type="match status" value="1"/>
</dbReference>
<dbReference type="InterPro" id="IPR045865">
    <property type="entry name" value="ACT-like_dom_sf"/>
</dbReference>
<feature type="non-terminal residue" evidence="8">
    <location>
        <position position="270"/>
    </location>
</feature>
<gene>
    <name evidence="8" type="ORF">METZ01_LOCUS307083</name>
</gene>
<evidence type="ECO:0000256" key="2">
    <source>
        <dbReference type="ARBA" id="ARBA00023141"/>
    </source>
</evidence>
<evidence type="ECO:0000256" key="3">
    <source>
        <dbReference type="ARBA" id="ARBA00023222"/>
    </source>
</evidence>
<dbReference type="GO" id="GO:0004664">
    <property type="term" value="F:prephenate dehydratase activity"/>
    <property type="evidence" value="ECO:0007669"/>
    <property type="project" value="InterPro"/>
</dbReference>
<evidence type="ECO:0000256" key="5">
    <source>
        <dbReference type="ARBA" id="ARBA00029440"/>
    </source>
</evidence>
<dbReference type="GO" id="GO:0005737">
    <property type="term" value="C:cytoplasm"/>
    <property type="evidence" value="ECO:0007669"/>
    <property type="project" value="TreeGrafter"/>
</dbReference>
<dbReference type="Gene3D" id="3.40.190.10">
    <property type="entry name" value="Periplasmic binding protein-like II"/>
    <property type="match status" value="2"/>
</dbReference>
<organism evidence="8">
    <name type="scientific">marine metagenome</name>
    <dbReference type="NCBI Taxonomy" id="408172"/>
    <lineage>
        <taxon>unclassified sequences</taxon>
        <taxon>metagenomes</taxon>
        <taxon>ecological metagenomes</taxon>
    </lineage>
</organism>
<dbReference type="InterPro" id="IPR001086">
    <property type="entry name" value="Preph_deHydtase"/>
</dbReference>
<evidence type="ECO:0000256" key="4">
    <source>
        <dbReference type="ARBA" id="ARBA00023239"/>
    </source>
</evidence>
<dbReference type="PROSITE" id="PS51671">
    <property type="entry name" value="ACT"/>
    <property type="match status" value="1"/>
</dbReference>
<dbReference type="CDD" id="cd13633">
    <property type="entry name" value="PBP2_Sa-PDT_like"/>
    <property type="match status" value="1"/>
</dbReference>
<dbReference type="PANTHER" id="PTHR21022:SF19">
    <property type="entry name" value="PREPHENATE DEHYDRATASE-RELATED"/>
    <property type="match status" value="1"/>
</dbReference>
<protein>
    <recommendedName>
        <fullName evidence="9">Prephenate dehydratase</fullName>
    </recommendedName>
</protein>
<keyword evidence="1" id="KW-0028">Amino-acid biosynthesis</keyword>
<dbReference type="GO" id="GO:0009094">
    <property type="term" value="P:L-phenylalanine biosynthetic process"/>
    <property type="evidence" value="ECO:0007669"/>
    <property type="project" value="UniProtKB-KW"/>
</dbReference>
<evidence type="ECO:0000259" key="7">
    <source>
        <dbReference type="PROSITE" id="PS51671"/>
    </source>
</evidence>
<dbReference type="Pfam" id="PF01842">
    <property type="entry name" value="ACT"/>
    <property type="match status" value="1"/>
</dbReference>
<evidence type="ECO:0000313" key="8">
    <source>
        <dbReference type="EMBL" id="SVC54229.1"/>
    </source>
</evidence>
<dbReference type="SUPFAM" id="SSF55021">
    <property type="entry name" value="ACT-like"/>
    <property type="match status" value="1"/>
</dbReference>
<dbReference type="CDD" id="cd04905">
    <property type="entry name" value="ACT_CM-PDT"/>
    <property type="match status" value="1"/>
</dbReference>
<keyword evidence="2" id="KW-0057">Aromatic amino acid biosynthesis</keyword>
<name>A0A382MZ99_9ZZZZ</name>
<evidence type="ECO:0000259" key="6">
    <source>
        <dbReference type="PROSITE" id="PS51171"/>
    </source>
</evidence>
<accession>A0A382MZ99</accession>
<dbReference type="EMBL" id="UINC01096936">
    <property type="protein sequence ID" value="SVC54229.1"/>
    <property type="molecule type" value="Genomic_DNA"/>
</dbReference>
<dbReference type="InterPro" id="IPR002912">
    <property type="entry name" value="ACT_dom"/>
</dbReference>
<dbReference type="SUPFAM" id="SSF53850">
    <property type="entry name" value="Periplasmic binding protein-like II"/>
    <property type="match status" value="1"/>
</dbReference>